<name>A0AAN7GQE5_9PEZI</name>
<sequence>MLRQVKPKTARSKRALEKKAPKVHENPKTSLFLRGTSCSQITQDAMGDLFALRQVHSKRFTKKNPIHPFEDATSLCFFSEKNDCSMLVFGSSNKKRPHTITFARTFDYKLLDMLEFILDAETFRSISQFKTNKVPVGTRPLMVFSGTAFESPVPNAFTMAKSMLIDFFKGDVSNKIDVEGLKYIVSVTADEPTTSATNSDDPSSKPVLHLRVYTIQTKRSGQKLPRVELEEHGPRMDFRLGRIQEPDEAMLKEAMRKPRTSEERTKKNISTDIMGDKLGRIHLGKLDLSELQTRKMKGLKRERDVKSDDDEETLFEEEQPKRKKKATKE</sequence>
<dbReference type="Pfam" id="PF04427">
    <property type="entry name" value="Brix"/>
    <property type="match status" value="1"/>
</dbReference>
<dbReference type="Proteomes" id="UP001301958">
    <property type="component" value="Unassembled WGS sequence"/>
</dbReference>
<evidence type="ECO:0000259" key="6">
    <source>
        <dbReference type="PROSITE" id="PS50833"/>
    </source>
</evidence>
<dbReference type="GO" id="GO:0019843">
    <property type="term" value="F:rRNA binding"/>
    <property type="evidence" value="ECO:0007669"/>
    <property type="project" value="UniProtKB-UniRule"/>
</dbReference>
<dbReference type="PANTHER" id="PTHR12728:SF0">
    <property type="entry name" value="RIBOSOME PRODUCTION FACTOR 2 HOMOLOG"/>
    <property type="match status" value="1"/>
</dbReference>
<dbReference type="AlphaFoldDB" id="A0AAN7GQE5"/>
<evidence type="ECO:0000313" key="7">
    <source>
        <dbReference type="EMBL" id="KAK4224551.1"/>
    </source>
</evidence>
<proteinExistence type="inferred from homology"/>
<dbReference type="InterPro" id="IPR039770">
    <property type="entry name" value="Rpf2"/>
</dbReference>
<gene>
    <name evidence="7" type="ORF">QBC38DRAFT_15045</name>
</gene>
<reference evidence="7" key="2">
    <citation type="submission" date="2023-05" db="EMBL/GenBank/DDBJ databases">
        <authorList>
            <consortium name="Lawrence Berkeley National Laboratory"/>
            <person name="Steindorff A."/>
            <person name="Hensen N."/>
            <person name="Bonometti L."/>
            <person name="Westerberg I."/>
            <person name="Brannstrom I.O."/>
            <person name="Guillou S."/>
            <person name="Cros-Aarteil S."/>
            <person name="Calhoun S."/>
            <person name="Haridas S."/>
            <person name="Kuo A."/>
            <person name="Mondo S."/>
            <person name="Pangilinan J."/>
            <person name="Riley R."/>
            <person name="Labutti K."/>
            <person name="Andreopoulos B."/>
            <person name="Lipzen A."/>
            <person name="Chen C."/>
            <person name="Yanf M."/>
            <person name="Daum C."/>
            <person name="Ng V."/>
            <person name="Clum A."/>
            <person name="Ohm R."/>
            <person name="Martin F."/>
            <person name="Silar P."/>
            <person name="Natvig D."/>
            <person name="Lalanne C."/>
            <person name="Gautier V."/>
            <person name="Ament-Velasquez S.L."/>
            <person name="Kruys A."/>
            <person name="Hutchinson M.I."/>
            <person name="Powell A.J."/>
            <person name="Barry K."/>
            <person name="Miller A.N."/>
            <person name="Grigoriev I.V."/>
            <person name="Debuchy R."/>
            <person name="Gladieux P."/>
            <person name="Thoren M.H."/>
            <person name="Johannesson H."/>
        </authorList>
    </citation>
    <scope>NUCLEOTIDE SEQUENCE</scope>
    <source>
        <strain evidence="7">CBS 990.96</strain>
    </source>
</reference>
<keyword evidence="8" id="KW-1185">Reference proteome</keyword>
<dbReference type="PROSITE" id="PS50833">
    <property type="entry name" value="BRIX"/>
    <property type="match status" value="1"/>
</dbReference>
<comment type="subcellular location">
    <subcellularLocation>
        <location evidence="1 4">Nucleus</location>
        <location evidence="1 4">Nucleolus</location>
    </subcellularLocation>
</comment>
<dbReference type="GO" id="GO:0005730">
    <property type="term" value="C:nucleolus"/>
    <property type="evidence" value="ECO:0007669"/>
    <property type="project" value="UniProtKB-SubCell"/>
</dbReference>
<evidence type="ECO:0000256" key="5">
    <source>
        <dbReference type="SAM" id="MobiDB-lite"/>
    </source>
</evidence>
<feature type="domain" description="Brix" evidence="6">
    <location>
        <begin position="28"/>
        <end position="249"/>
    </location>
</feature>
<dbReference type="GO" id="GO:0000027">
    <property type="term" value="P:ribosomal large subunit assembly"/>
    <property type="evidence" value="ECO:0007669"/>
    <property type="project" value="InterPro"/>
</dbReference>
<comment type="caution">
    <text evidence="7">The sequence shown here is derived from an EMBL/GenBank/DDBJ whole genome shotgun (WGS) entry which is preliminary data.</text>
</comment>
<keyword evidence="3 4" id="KW-0539">Nucleus</keyword>
<evidence type="ECO:0000256" key="4">
    <source>
        <dbReference type="RuleBase" id="RU367086"/>
    </source>
</evidence>
<protein>
    <recommendedName>
        <fullName evidence="4">Ribosome production factor 2 homolog</fullName>
    </recommendedName>
    <alternativeName>
        <fullName evidence="4">Ribosome biogenesis protein RPF2 homolog</fullName>
    </alternativeName>
</protein>
<dbReference type="PANTHER" id="PTHR12728">
    <property type="entry name" value="BRIX DOMAIN CONTAINING PROTEIN"/>
    <property type="match status" value="1"/>
</dbReference>
<feature type="region of interest" description="Disordered" evidence="5">
    <location>
        <begin position="287"/>
        <end position="329"/>
    </location>
</feature>
<comment type="similarity">
    <text evidence="2 4">Belongs to the RPF2 family.</text>
</comment>
<reference evidence="7" key="1">
    <citation type="journal article" date="2023" name="Mol. Phylogenet. Evol.">
        <title>Genome-scale phylogeny and comparative genomics of the fungal order Sordariales.</title>
        <authorList>
            <person name="Hensen N."/>
            <person name="Bonometti L."/>
            <person name="Westerberg I."/>
            <person name="Brannstrom I.O."/>
            <person name="Guillou S."/>
            <person name="Cros-Aarteil S."/>
            <person name="Calhoun S."/>
            <person name="Haridas S."/>
            <person name="Kuo A."/>
            <person name="Mondo S."/>
            <person name="Pangilinan J."/>
            <person name="Riley R."/>
            <person name="LaButti K."/>
            <person name="Andreopoulos B."/>
            <person name="Lipzen A."/>
            <person name="Chen C."/>
            <person name="Yan M."/>
            <person name="Daum C."/>
            <person name="Ng V."/>
            <person name="Clum A."/>
            <person name="Steindorff A."/>
            <person name="Ohm R.A."/>
            <person name="Martin F."/>
            <person name="Silar P."/>
            <person name="Natvig D.O."/>
            <person name="Lalanne C."/>
            <person name="Gautier V."/>
            <person name="Ament-Velasquez S.L."/>
            <person name="Kruys A."/>
            <person name="Hutchinson M.I."/>
            <person name="Powell A.J."/>
            <person name="Barry K."/>
            <person name="Miller A.N."/>
            <person name="Grigoriev I.V."/>
            <person name="Debuchy R."/>
            <person name="Gladieux P."/>
            <person name="Hiltunen Thoren M."/>
            <person name="Johannesson H."/>
        </authorList>
    </citation>
    <scope>NUCLEOTIDE SEQUENCE</scope>
    <source>
        <strain evidence="7">CBS 990.96</strain>
    </source>
</reference>
<feature type="compositionally biased region" description="Acidic residues" evidence="5">
    <location>
        <begin position="307"/>
        <end position="317"/>
    </location>
</feature>
<evidence type="ECO:0000256" key="2">
    <source>
        <dbReference type="ARBA" id="ARBA00010782"/>
    </source>
</evidence>
<evidence type="ECO:0000256" key="3">
    <source>
        <dbReference type="ARBA" id="ARBA00023242"/>
    </source>
</evidence>
<accession>A0AAN7GQE5</accession>
<feature type="compositionally biased region" description="Basic residues" evidence="5">
    <location>
        <begin position="1"/>
        <end position="13"/>
    </location>
</feature>
<dbReference type="EMBL" id="MU865389">
    <property type="protein sequence ID" value="KAK4224551.1"/>
    <property type="molecule type" value="Genomic_DNA"/>
</dbReference>
<feature type="region of interest" description="Disordered" evidence="5">
    <location>
        <begin position="1"/>
        <end position="24"/>
    </location>
</feature>
<dbReference type="GO" id="GO:0000463">
    <property type="term" value="P:maturation of LSU-rRNA from tricistronic rRNA transcript (SSU-rRNA, 5.8S rRNA, LSU-rRNA)"/>
    <property type="evidence" value="ECO:0007669"/>
    <property type="project" value="TreeGrafter"/>
</dbReference>
<evidence type="ECO:0000256" key="1">
    <source>
        <dbReference type="ARBA" id="ARBA00004604"/>
    </source>
</evidence>
<evidence type="ECO:0000313" key="8">
    <source>
        <dbReference type="Proteomes" id="UP001301958"/>
    </source>
</evidence>
<dbReference type="InterPro" id="IPR007109">
    <property type="entry name" value="Brix"/>
</dbReference>
<feature type="compositionally biased region" description="Basic and acidic residues" evidence="5">
    <location>
        <begin position="14"/>
        <end position="24"/>
    </location>
</feature>
<dbReference type="SMART" id="SM00879">
    <property type="entry name" value="Brix"/>
    <property type="match status" value="1"/>
</dbReference>
<organism evidence="7 8">
    <name type="scientific">Podospora fimiseda</name>
    <dbReference type="NCBI Taxonomy" id="252190"/>
    <lineage>
        <taxon>Eukaryota</taxon>
        <taxon>Fungi</taxon>
        <taxon>Dikarya</taxon>
        <taxon>Ascomycota</taxon>
        <taxon>Pezizomycotina</taxon>
        <taxon>Sordariomycetes</taxon>
        <taxon>Sordariomycetidae</taxon>
        <taxon>Sordariales</taxon>
        <taxon>Podosporaceae</taxon>
        <taxon>Podospora</taxon>
    </lineage>
</organism>